<dbReference type="PROSITE" id="PS00061">
    <property type="entry name" value="ADH_SHORT"/>
    <property type="match status" value="1"/>
</dbReference>
<dbReference type="InterPro" id="IPR050259">
    <property type="entry name" value="SDR"/>
</dbReference>
<evidence type="ECO:0000313" key="4">
    <source>
        <dbReference type="Proteomes" id="UP001565220"/>
    </source>
</evidence>
<dbReference type="Pfam" id="PF13561">
    <property type="entry name" value="adh_short_C2"/>
    <property type="match status" value="1"/>
</dbReference>
<dbReference type="InterPro" id="IPR036291">
    <property type="entry name" value="NAD(P)-bd_dom_sf"/>
</dbReference>
<dbReference type="PANTHER" id="PTHR42879:SF2">
    <property type="entry name" value="3-OXOACYL-[ACYL-CARRIER-PROTEIN] REDUCTASE FABG"/>
    <property type="match status" value="1"/>
</dbReference>
<keyword evidence="4" id="KW-1185">Reference proteome</keyword>
<dbReference type="NCBIfam" id="NF047420">
    <property type="entry name" value="EF_P_mod_YmfI"/>
    <property type="match status" value="1"/>
</dbReference>
<dbReference type="RefSeq" id="WP_294180854.1">
    <property type="nucleotide sequence ID" value="NZ_JBGFFE010000010.1"/>
</dbReference>
<dbReference type="Proteomes" id="UP001565220">
    <property type="component" value="Unassembled WGS sequence"/>
</dbReference>
<evidence type="ECO:0000256" key="1">
    <source>
        <dbReference type="ARBA" id="ARBA00006484"/>
    </source>
</evidence>
<evidence type="ECO:0000256" key="2">
    <source>
        <dbReference type="ARBA" id="ARBA00023221"/>
    </source>
</evidence>
<dbReference type="InterPro" id="IPR002347">
    <property type="entry name" value="SDR_fam"/>
</dbReference>
<accession>A0ABV4DWM0</accession>
<dbReference type="PANTHER" id="PTHR42879">
    <property type="entry name" value="3-OXOACYL-(ACYL-CARRIER-PROTEIN) REDUCTASE"/>
    <property type="match status" value="1"/>
</dbReference>
<protein>
    <submittedName>
        <fullName evidence="3">SDR family oxidoreductase</fullName>
    </submittedName>
</protein>
<dbReference type="NCBIfam" id="NF005559">
    <property type="entry name" value="PRK07231.1"/>
    <property type="match status" value="1"/>
</dbReference>
<reference evidence="3 4" key="1">
    <citation type="submission" date="2024-08" db="EMBL/GenBank/DDBJ databases">
        <title>Clostridium lapicellarii sp. nov., and Clostridium renhuaiense sp. nov., two species isolated from the mud in a fermentation cellar used for producing sauce-flavour Chinese liquors.</title>
        <authorList>
            <person name="Yang F."/>
            <person name="Wang H."/>
            <person name="Chen L.Q."/>
            <person name="Zhou N."/>
            <person name="Lu J.J."/>
            <person name="Pu X.X."/>
            <person name="Wan B."/>
            <person name="Wang L."/>
            <person name="Liu S.J."/>
        </authorList>
    </citation>
    <scope>NUCLEOTIDE SEQUENCE [LARGE SCALE GENOMIC DNA]</scope>
    <source>
        <strain evidence="3 4">MT-113</strain>
    </source>
</reference>
<dbReference type="SUPFAM" id="SSF51735">
    <property type="entry name" value="NAD(P)-binding Rossmann-fold domains"/>
    <property type="match status" value="1"/>
</dbReference>
<comment type="caution">
    <text evidence="3">The sequence shown here is derived from an EMBL/GenBank/DDBJ whole genome shotgun (WGS) entry which is preliminary data.</text>
</comment>
<keyword evidence="2" id="KW-0753">Steroid metabolism</keyword>
<dbReference type="NCBIfam" id="NF009466">
    <property type="entry name" value="PRK12826.1-2"/>
    <property type="match status" value="1"/>
</dbReference>
<dbReference type="PRINTS" id="PR00080">
    <property type="entry name" value="SDRFAMILY"/>
</dbReference>
<organism evidence="3 4">
    <name type="scientific">Clostridium lapidicellarium</name>
    <dbReference type="NCBI Taxonomy" id="3240931"/>
    <lineage>
        <taxon>Bacteria</taxon>
        <taxon>Bacillati</taxon>
        <taxon>Bacillota</taxon>
        <taxon>Clostridia</taxon>
        <taxon>Eubacteriales</taxon>
        <taxon>Clostridiaceae</taxon>
        <taxon>Clostridium</taxon>
    </lineage>
</organism>
<evidence type="ECO:0000313" key="3">
    <source>
        <dbReference type="EMBL" id="MEY8763642.1"/>
    </source>
</evidence>
<name>A0ABV4DWM0_9CLOT</name>
<comment type="similarity">
    <text evidence="1">Belongs to the short-chain dehydrogenases/reductases (SDR) family.</text>
</comment>
<gene>
    <name evidence="3" type="ORF">AB8S09_08310</name>
</gene>
<dbReference type="InterPro" id="IPR020904">
    <property type="entry name" value="Sc_DH/Rdtase_CS"/>
</dbReference>
<sequence length="247" mass="26347">MEDLGGKIVVITGASRGIGRSIAVNIAKCGAAVVINYNRDEKGAYKTLEMVREAGSTGIVVQGDVSLYEDAEKIVRDAIGKMGKIDVLVNNAGICHIGLFVDMQQKQWDSIIDVNFKGMLNCTHCVLKHMISRKSGSIINISSMWGNVGASCESIYSATKGAINIFTRSLGKEMAPSNIRVNAVAPGVIDTQMNACLKAEDREILKEEIPMGKFGNSDEVAKVVCFLAGGSSSYMTSQIITVDGGMS</sequence>
<dbReference type="EMBL" id="JBGFFE010000010">
    <property type="protein sequence ID" value="MEY8763642.1"/>
    <property type="molecule type" value="Genomic_DNA"/>
</dbReference>
<dbReference type="PRINTS" id="PR00081">
    <property type="entry name" value="GDHRDH"/>
</dbReference>
<dbReference type="Gene3D" id="3.40.50.720">
    <property type="entry name" value="NAD(P)-binding Rossmann-like Domain"/>
    <property type="match status" value="1"/>
</dbReference>
<proteinExistence type="inferred from homology"/>
<keyword evidence="2" id="KW-0443">Lipid metabolism</keyword>